<reference evidence="4 5" key="1">
    <citation type="submission" date="2016-07" db="EMBL/GenBank/DDBJ databases">
        <title>Characterization of isolates of Eisenbergiella tayi derived from blood cultures, using whole genome sequencing.</title>
        <authorList>
            <person name="Burdz T."/>
            <person name="Wiebe D."/>
            <person name="Huynh C."/>
            <person name="Bernard K."/>
        </authorList>
    </citation>
    <scope>NUCLEOTIDE SEQUENCE [LARGE SCALE GENOMIC DNA]</scope>
    <source>
        <strain evidence="4 5">NML 110608</strain>
    </source>
</reference>
<dbReference type="Pfam" id="PF13374">
    <property type="entry name" value="TPR_10"/>
    <property type="match status" value="1"/>
</dbReference>
<dbReference type="Proteomes" id="UP000094067">
    <property type="component" value="Unassembled WGS sequence"/>
</dbReference>
<dbReference type="Gene3D" id="1.25.40.10">
    <property type="entry name" value="Tetratricopeptide repeat domain"/>
    <property type="match status" value="2"/>
</dbReference>
<evidence type="ECO:0000256" key="1">
    <source>
        <dbReference type="ARBA" id="ARBA00022737"/>
    </source>
</evidence>
<dbReference type="PANTHER" id="PTHR45641:SF19">
    <property type="entry name" value="NEPHROCYSTIN-3"/>
    <property type="match status" value="1"/>
</dbReference>
<name>A0A1E3ADA7_9FIRM</name>
<evidence type="ECO:0000256" key="3">
    <source>
        <dbReference type="PROSITE-ProRule" id="PRU00339"/>
    </source>
</evidence>
<dbReference type="InterPro" id="IPR011990">
    <property type="entry name" value="TPR-like_helical_dom_sf"/>
</dbReference>
<gene>
    <name evidence="4" type="ORF">BEI61_02499</name>
</gene>
<proteinExistence type="predicted"/>
<comment type="caution">
    <text evidence="4">The sequence shown here is derived from an EMBL/GenBank/DDBJ whole genome shotgun (WGS) entry which is preliminary data.</text>
</comment>
<evidence type="ECO:0000313" key="4">
    <source>
        <dbReference type="EMBL" id="ODM06609.1"/>
    </source>
</evidence>
<dbReference type="RefSeq" id="WP_069152484.1">
    <property type="nucleotide sequence ID" value="NZ_BAABXS010000001.1"/>
</dbReference>
<keyword evidence="1" id="KW-0677">Repeat</keyword>
<dbReference type="PROSITE" id="PS50005">
    <property type="entry name" value="TPR"/>
    <property type="match status" value="1"/>
</dbReference>
<dbReference type="Pfam" id="PF13424">
    <property type="entry name" value="TPR_12"/>
    <property type="match status" value="2"/>
</dbReference>
<sequence>MRTIDKIFEELKEIADGQRWEEVEPFLTGCLDEAREEENYGIYIGTGNELLRFYRETEQFKKALDLSEDLLLLMEELQLDETEHFATVMLNVAAACQAAGRAEEARRYYVRALKILESKPETEEVRADIFTQMALLFMNQDNYEEGEAMLKQALPLYEQLADVQETDREREMNRHIHYSTVLSGLGEASYRRKDYADALSYYEKAAALSQKCFGESEGTRLLRENCASIARQLGDEEKSAYYIGLNRKEEPLP</sequence>
<keyword evidence="2 3" id="KW-0802">TPR repeat</keyword>
<dbReference type="SMART" id="SM00028">
    <property type="entry name" value="TPR"/>
    <property type="match status" value="3"/>
</dbReference>
<feature type="repeat" description="TPR" evidence="3">
    <location>
        <begin position="179"/>
        <end position="212"/>
    </location>
</feature>
<dbReference type="InterPro" id="IPR019734">
    <property type="entry name" value="TPR_rpt"/>
</dbReference>
<dbReference type="SUPFAM" id="SSF48452">
    <property type="entry name" value="TPR-like"/>
    <property type="match status" value="1"/>
</dbReference>
<dbReference type="AlphaFoldDB" id="A0A1E3ADA7"/>
<organism evidence="4 5">
    <name type="scientific">Eisenbergiella tayi</name>
    <dbReference type="NCBI Taxonomy" id="1432052"/>
    <lineage>
        <taxon>Bacteria</taxon>
        <taxon>Bacillati</taxon>
        <taxon>Bacillota</taxon>
        <taxon>Clostridia</taxon>
        <taxon>Lachnospirales</taxon>
        <taxon>Lachnospiraceae</taxon>
        <taxon>Eisenbergiella</taxon>
    </lineage>
</organism>
<accession>A0A1E3ADA7</accession>
<protein>
    <submittedName>
        <fullName evidence="4">Tetratricopeptide repeat protein</fullName>
    </submittedName>
</protein>
<dbReference type="EMBL" id="MCGH01000002">
    <property type="protein sequence ID" value="ODM06609.1"/>
    <property type="molecule type" value="Genomic_DNA"/>
</dbReference>
<dbReference type="PANTHER" id="PTHR45641">
    <property type="entry name" value="TETRATRICOPEPTIDE REPEAT PROTEIN (AFU_ORTHOLOGUE AFUA_6G03870)"/>
    <property type="match status" value="1"/>
</dbReference>
<evidence type="ECO:0000313" key="5">
    <source>
        <dbReference type="Proteomes" id="UP000094067"/>
    </source>
</evidence>
<evidence type="ECO:0000256" key="2">
    <source>
        <dbReference type="ARBA" id="ARBA00022803"/>
    </source>
</evidence>